<dbReference type="PANTHER" id="PTHR37825:SF1">
    <property type="entry name" value="TRNA(MET) CYTIDINE ACETATE LIGASE"/>
    <property type="match status" value="1"/>
</dbReference>
<dbReference type="PANTHER" id="PTHR37825">
    <property type="entry name" value="TRNA(MET) CYTIDINE ACETATE LIGASE"/>
    <property type="match status" value="1"/>
</dbReference>
<keyword evidence="1 2" id="KW-0819">tRNA processing</keyword>
<accession>A0A9D1PIN2</accession>
<comment type="catalytic activity">
    <reaction evidence="2">
        <text>cytidine(34) in elongator tRNA(Met) + acetate + ATP = N(4)-acetylcytidine(34) in elongator tRNA(Met) + AMP + diphosphate</text>
        <dbReference type="Rhea" id="RHEA:58144"/>
        <dbReference type="Rhea" id="RHEA-COMP:10693"/>
        <dbReference type="Rhea" id="RHEA-COMP:10694"/>
        <dbReference type="ChEBI" id="CHEBI:30089"/>
        <dbReference type="ChEBI" id="CHEBI:30616"/>
        <dbReference type="ChEBI" id="CHEBI:33019"/>
        <dbReference type="ChEBI" id="CHEBI:74900"/>
        <dbReference type="ChEBI" id="CHEBI:82748"/>
        <dbReference type="ChEBI" id="CHEBI:456215"/>
    </reaction>
</comment>
<comment type="function">
    <text evidence="2">Catalyzes the formation of N(4)-acetylcytidine (ac(4)C) at the wobble position of elongator tRNA(Met), using acetate and ATP as substrates. First activates an acetate ion to form acetyladenylate (Ac-AMP) and then transfers the acetyl group to tRNA to form ac(4)C34.</text>
</comment>
<organism evidence="3 4">
    <name type="scientific">Candidatus Butyricicoccus avistercoris</name>
    <dbReference type="NCBI Taxonomy" id="2838518"/>
    <lineage>
        <taxon>Bacteria</taxon>
        <taxon>Bacillati</taxon>
        <taxon>Bacillota</taxon>
        <taxon>Clostridia</taxon>
        <taxon>Eubacteriales</taxon>
        <taxon>Butyricicoccaceae</taxon>
        <taxon>Butyricicoccus</taxon>
    </lineage>
</organism>
<keyword evidence="2" id="KW-0694">RNA-binding</keyword>
<evidence type="ECO:0000313" key="3">
    <source>
        <dbReference type="EMBL" id="HIV62168.1"/>
    </source>
</evidence>
<gene>
    <name evidence="2" type="primary">tmcAL</name>
    <name evidence="3" type="ORF">H9746_04870</name>
</gene>
<dbReference type="GO" id="GO:0005737">
    <property type="term" value="C:cytoplasm"/>
    <property type="evidence" value="ECO:0007669"/>
    <property type="project" value="UniProtKB-SubCell"/>
</dbReference>
<dbReference type="GO" id="GO:0005524">
    <property type="term" value="F:ATP binding"/>
    <property type="evidence" value="ECO:0007669"/>
    <property type="project" value="UniProtKB-KW"/>
</dbReference>
<name>A0A9D1PIN2_9FIRM</name>
<dbReference type="InterPro" id="IPR014729">
    <property type="entry name" value="Rossmann-like_a/b/a_fold"/>
</dbReference>
<keyword evidence="2" id="KW-0067">ATP-binding</keyword>
<dbReference type="Proteomes" id="UP000886808">
    <property type="component" value="Unassembled WGS sequence"/>
</dbReference>
<reference evidence="3" key="1">
    <citation type="journal article" date="2021" name="PeerJ">
        <title>Extensive microbial diversity within the chicken gut microbiome revealed by metagenomics and culture.</title>
        <authorList>
            <person name="Gilroy R."/>
            <person name="Ravi A."/>
            <person name="Getino M."/>
            <person name="Pursley I."/>
            <person name="Horton D.L."/>
            <person name="Alikhan N.F."/>
            <person name="Baker D."/>
            <person name="Gharbi K."/>
            <person name="Hall N."/>
            <person name="Watson M."/>
            <person name="Adriaenssens E.M."/>
            <person name="Foster-Nyarko E."/>
            <person name="Jarju S."/>
            <person name="Secka A."/>
            <person name="Antonio M."/>
            <person name="Oren A."/>
            <person name="Chaudhuri R.R."/>
            <person name="La Ragione R."/>
            <person name="Hildebrand F."/>
            <person name="Pallen M.J."/>
        </authorList>
    </citation>
    <scope>NUCLEOTIDE SEQUENCE</scope>
    <source>
        <strain evidence="3">CHK193-4272</strain>
    </source>
</reference>
<dbReference type="EMBL" id="DXIE01000029">
    <property type="protein sequence ID" value="HIV62168.1"/>
    <property type="molecule type" value="Genomic_DNA"/>
</dbReference>
<evidence type="ECO:0000256" key="2">
    <source>
        <dbReference type="HAMAP-Rule" id="MF_01539"/>
    </source>
</evidence>
<dbReference type="GO" id="GO:0016879">
    <property type="term" value="F:ligase activity, forming carbon-nitrogen bonds"/>
    <property type="evidence" value="ECO:0007669"/>
    <property type="project" value="UniProtKB-UniRule"/>
</dbReference>
<keyword evidence="2" id="KW-0547">Nucleotide-binding</keyword>
<dbReference type="GO" id="GO:0000049">
    <property type="term" value="F:tRNA binding"/>
    <property type="evidence" value="ECO:0007669"/>
    <property type="project" value="UniProtKB-KW"/>
</dbReference>
<protein>
    <recommendedName>
        <fullName evidence="2">tRNA(Met) cytidine acetate ligase</fullName>
        <ecNumber evidence="2">6.3.4.-</ecNumber>
    </recommendedName>
</protein>
<dbReference type="InterPro" id="IPR008513">
    <property type="entry name" value="tRNA(Met)_cyd_acetate_ligase"/>
</dbReference>
<comment type="subcellular location">
    <subcellularLocation>
        <location evidence="2">Cytoplasm</location>
    </subcellularLocation>
</comment>
<dbReference type="EC" id="6.3.4.-" evidence="2"/>
<keyword evidence="2" id="KW-0963">Cytoplasm</keyword>
<feature type="binding site" evidence="2">
    <location>
        <begin position="7"/>
        <end position="20"/>
    </location>
    <ligand>
        <name>ATP</name>
        <dbReference type="ChEBI" id="CHEBI:30616"/>
    </ligand>
</feature>
<feature type="binding site" evidence="2">
    <location>
        <position position="186"/>
    </location>
    <ligand>
        <name>ATP</name>
        <dbReference type="ChEBI" id="CHEBI:30616"/>
    </ligand>
</feature>
<dbReference type="AlphaFoldDB" id="A0A9D1PIN2"/>
<evidence type="ECO:0000313" key="4">
    <source>
        <dbReference type="Proteomes" id="UP000886808"/>
    </source>
</evidence>
<evidence type="ECO:0000256" key="1">
    <source>
        <dbReference type="ARBA" id="ARBA00022694"/>
    </source>
</evidence>
<dbReference type="HAMAP" id="MF_01539">
    <property type="entry name" value="TmcAL"/>
    <property type="match status" value="1"/>
</dbReference>
<dbReference type="GO" id="GO:0006400">
    <property type="term" value="P:tRNA modification"/>
    <property type="evidence" value="ECO:0007669"/>
    <property type="project" value="UniProtKB-UniRule"/>
</dbReference>
<feature type="binding site" evidence="2">
    <location>
        <position position="161"/>
    </location>
    <ligand>
        <name>ATP</name>
        <dbReference type="ChEBI" id="CHEBI:30616"/>
    </ligand>
</feature>
<comment type="caution">
    <text evidence="2">Lacks conserved residue(s) required for the propagation of feature annotation.</text>
</comment>
<feature type="binding site" evidence="2">
    <location>
        <position position="103"/>
    </location>
    <ligand>
        <name>ATP</name>
        <dbReference type="ChEBI" id="CHEBI:30616"/>
    </ligand>
</feature>
<comment type="caution">
    <text evidence="3">The sequence shown here is derived from an EMBL/GenBank/DDBJ whole genome shotgun (WGS) entry which is preliminary data.</text>
</comment>
<dbReference type="Pfam" id="PF05636">
    <property type="entry name" value="HIGH_NTase1"/>
    <property type="match status" value="1"/>
</dbReference>
<proteinExistence type="inferred from homology"/>
<sequence>MKICGIVAEYNPFHNGHFHHISKTKELLGDNTAIVCIMSGNYVQRGDLAIYEKYDRAAAAVKSGADLILELPLAACLSSAEGFAFGSVELLDKLGCTTHISFGSEHGDINDILKASTLSSDENIKQELQQNLKLGLSYASAMQKATEKIYPDISELFSSPNNTLGIAYCLALSKLKSDIKPITITRKGAGHDTESTEYNMPSASFLRKISSQSSYLECEQFMPSASFNEFSKAMQNKTAPVKIERLNTALLSHLRRFSADELNLYCGGTDGLSNRLFEAIRTQTDFHSICDFAQTRRYPLARIRRAILRVWLDLPYDMPVTANYAKVLAANEKGCEVLKIMKKTCSLPIITKPIAANKLDENVKNALNKDILADDLYYLAMPNNKMHISGNSFRKTPLIL</sequence>
<comment type="similarity">
    <text evidence="2">Belongs to the TmcAL family.</text>
</comment>
<reference evidence="3" key="2">
    <citation type="submission" date="2021-04" db="EMBL/GenBank/DDBJ databases">
        <authorList>
            <person name="Gilroy R."/>
        </authorList>
    </citation>
    <scope>NUCLEOTIDE SEQUENCE</scope>
    <source>
        <strain evidence="3">CHK193-4272</strain>
    </source>
</reference>
<dbReference type="Gene3D" id="3.40.50.620">
    <property type="entry name" value="HUPs"/>
    <property type="match status" value="1"/>
</dbReference>
<keyword evidence="2" id="KW-0820">tRNA-binding</keyword>
<keyword evidence="2" id="KW-0436">Ligase</keyword>
<dbReference type="SUPFAM" id="SSF52374">
    <property type="entry name" value="Nucleotidylyl transferase"/>
    <property type="match status" value="1"/>
</dbReference>